<feature type="compositionally biased region" description="Basic and acidic residues" evidence="1">
    <location>
        <begin position="163"/>
        <end position="178"/>
    </location>
</feature>
<evidence type="ECO:0000256" key="1">
    <source>
        <dbReference type="SAM" id="MobiDB-lite"/>
    </source>
</evidence>
<keyword evidence="3" id="KW-1185">Reference proteome</keyword>
<organism evidence="2 3">
    <name type="scientific">Stephania cephalantha</name>
    <dbReference type="NCBI Taxonomy" id="152367"/>
    <lineage>
        <taxon>Eukaryota</taxon>
        <taxon>Viridiplantae</taxon>
        <taxon>Streptophyta</taxon>
        <taxon>Embryophyta</taxon>
        <taxon>Tracheophyta</taxon>
        <taxon>Spermatophyta</taxon>
        <taxon>Magnoliopsida</taxon>
        <taxon>Ranunculales</taxon>
        <taxon>Menispermaceae</taxon>
        <taxon>Menispermoideae</taxon>
        <taxon>Cissampelideae</taxon>
        <taxon>Stephania</taxon>
    </lineage>
</organism>
<sequence>MRAFTPHLVVLGSFFARNESGISARGVGFRRFRLTTAGNSMGLVVEFANPCFSATQVREDEHNLGFLITIGSASNFCEEILAARVKPHKAEEGEDDHSEVLAVKEKSQKKVKLSKSEGEDAQHKSDPNRTSCVENGKSKRKLGVCQNDMDFGDKIKSKKVVKDKKEKREKEKKNKNED</sequence>
<proteinExistence type="predicted"/>
<gene>
    <name evidence="2" type="ORF">Scep_011912</name>
</gene>
<protein>
    <submittedName>
        <fullName evidence="2">Uncharacterized protein</fullName>
    </submittedName>
</protein>
<feature type="region of interest" description="Disordered" evidence="1">
    <location>
        <begin position="87"/>
        <end position="138"/>
    </location>
</feature>
<evidence type="ECO:0000313" key="2">
    <source>
        <dbReference type="EMBL" id="KAK9132384.1"/>
    </source>
</evidence>
<evidence type="ECO:0000313" key="3">
    <source>
        <dbReference type="Proteomes" id="UP001419268"/>
    </source>
</evidence>
<name>A0AAP0P6Z5_9MAGN</name>
<dbReference type="AlphaFoldDB" id="A0AAP0P6Z5"/>
<dbReference type="Proteomes" id="UP001419268">
    <property type="component" value="Unassembled WGS sequence"/>
</dbReference>
<reference evidence="2 3" key="1">
    <citation type="submission" date="2024-01" db="EMBL/GenBank/DDBJ databases">
        <title>Genome assemblies of Stephania.</title>
        <authorList>
            <person name="Yang L."/>
        </authorList>
    </citation>
    <scope>NUCLEOTIDE SEQUENCE [LARGE SCALE GENOMIC DNA]</scope>
    <source>
        <strain evidence="2">JXDWG</strain>
        <tissue evidence="2">Leaf</tissue>
    </source>
</reference>
<feature type="compositionally biased region" description="Basic and acidic residues" evidence="1">
    <location>
        <begin position="98"/>
        <end position="127"/>
    </location>
</feature>
<dbReference type="EMBL" id="JBBNAG010000005">
    <property type="protein sequence ID" value="KAK9132384.1"/>
    <property type="molecule type" value="Genomic_DNA"/>
</dbReference>
<accession>A0AAP0P6Z5</accession>
<comment type="caution">
    <text evidence="2">The sequence shown here is derived from an EMBL/GenBank/DDBJ whole genome shotgun (WGS) entry which is preliminary data.</text>
</comment>
<feature type="region of interest" description="Disordered" evidence="1">
    <location>
        <begin position="156"/>
        <end position="178"/>
    </location>
</feature>